<evidence type="ECO:0000256" key="5">
    <source>
        <dbReference type="ARBA" id="ARBA00023136"/>
    </source>
</evidence>
<dbReference type="InterPro" id="IPR040177">
    <property type="entry name" value="SLC30A9"/>
</dbReference>
<evidence type="ECO:0000313" key="10">
    <source>
        <dbReference type="Proteomes" id="UP001595947"/>
    </source>
</evidence>
<dbReference type="SUPFAM" id="SSF160240">
    <property type="entry name" value="Cation efflux protein cytoplasmic domain-like"/>
    <property type="match status" value="1"/>
</dbReference>
<feature type="transmembrane region" description="Helical" evidence="7">
    <location>
        <begin position="101"/>
        <end position="121"/>
    </location>
</feature>
<evidence type="ECO:0000259" key="8">
    <source>
        <dbReference type="Pfam" id="PF01545"/>
    </source>
</evidence>
<comment type="subcellular location">
    <subcellularLocation>
        <location evidence="1">Membrane</location>
        <topology evidence="1">Multi-pass membrane protein</topology>
    </subcellularLocation>
</comment>
<feature type="transmembrane region" description="Helical" evidence="7">
    <location>
        <begin position="141"/>
        <end position="162"/>
    </location>
</feature>
<feature type="transmembrane region" description="Helical" evidence="7">
    <location>
        <begin position="223"/>
        <end position="240"/>
    </location>
</feature>
<dbReference type="Pfam" id="PF01545">
    <property type="entry name" value="Cation_efflux"/>
    <property type="match status" value="1"/>
</dbReference>
<dbReference type="InterPro" id="IPR002524">
    <property type="entry name" value="Cation_efflux"/>
</dbReference>
<evidence type="ECO:0000256" key="7">
    <source>
        <dbReference type="SAM" id="Phobius"/>
    </source>
</evidence>
<evidence type="ECO:0000256" key="6">
    <source>
        <dbReference type="SAM" id="MobiDB-lite"/>
    </source>
</evidence>
<feature type="compositionally biased region" description="Polar residues" evidence="6">
    <location>
        <begin position="1"/>
        <end position="11"/>
    </location>
</feature>
<name>A0ABV9YPJ5_9PSEU</name>
<protein>
    <submittedName>
        <fullName evidence="9">Cation diffusion facilitator family transporter</fullName>
    </submittedName>
</protein>
<evidence type="ECO:0000256" key="2">
    <source>
        <dbReference type="ARBA" id="ARBA00022448"/>
    </source>
</evidence>
<evidence type="ECO:0000256" key="4">
    <source>
        <dbReference type="ARBA" id="ARBA00022989"/>
    </source>
</evidence>
<feature type="transmembrane region" description="Helical" evidence="7">
    <location>
        <begin position="60"/>
        <end position="81"/>
    </location>
</feature>
<sequence>MTATDPATTASPHDPTDEGRDDQESSSGQSTLSVVLAFGANAAVGVLKLVAGLLTGSSAMLAEAAHSAADCVTEVLLFTALRRSGKRADRVHPFGYGKERFFWAMIASVSVFVVGATYSVYEGIATIIENAPDPAEEQYAWVAYSVLGLSAVIEGISWQQALRQVLREKKELRLSLSRYLRLSDDPTVKSVLFEDTAALVGLLFAAVGVVLHQETGSSVWDGIASIMIGLLLAVVAFLLGRTNKNLLIGRAAEPRVTRAIYDQLMAAPEVTAVVDLQSMLTGTDSVLLCARIDFHDELSAGDLERACVRLDDELRESFSDLDQVFLEPVPREDPDVRQAVLDRFGTSLAEWRAEQAPPTPEDRR</sequence>
<comment type="caution">
    <text evidence="9">The sequence shown here is derived from an EMBL/GenBank/DDBJ whole genome shotgun (WGS) entry which is preliminary data.</text>
</comment>
<dbReference type="SUPFAM" id="SSF161111">
    <property type="entry name" value="Cation efflux protein transmembrane domain-like"/>
    <property type="match status" value="1"/>
</dbReference>
<reference evidence="10" key="1">
    <citation type="journal article" date="2019" name="Int. J. Syst. Evol. Microbiol.">
        <title>The Global Catalogue of Microorganisms (GCM) 10K type strain sequencing project: providing services to taxonomists for standard genome sequencing and annotation.</title>
        <authorList>
            <consortium name="The Broad Institute Genomics Platform"/>
            <consortium name="The Broad Institute Genome Sequencing Center for Infectious Disease"/>
            <person name="Wu L."/>
            <person name="Ma J."/>
        </authorList>
    </citation>
    <scope>NUCLEOTIDE SEQUENCE [LARGE SCALE GENOMIC DNA]</scope>
    <source>
        <strain evidence="10">CGMCC 4.7093</strain>
    </source>
</reference>
<evidence type="ECO:0000256" key="1">
    <source>
        <dbReference type="ARBA" id="ARBA00004141"/>
    </source>
</evidence>
<dbReference type="InterPro" id="IPR036837">
    <property type="entry name" value="Cation_efflux_CTD_sf"/>
</dbReference>
<accession>A0ABV9YPJ5</accession>
<dbReference type="PANTHER" id="PTHR13414:SF9">
    <property type="entry name" value="PROTON-COUPLED ZINC ANTIPORTER SLC30A9, MITOCHONDRIAL"/>
    <property type="match status" value="1"/>
</dbReference>
<keyword evidence="4 7" id="KW-1133">Transmembrane helix</keyword>
<dbReference type="EMBL" id="JBHSIV010000018">
    <property type="protein sequence ID" value="MFC5063958.1"/>
    <property type="molecule type" value="Genomic_DNA"/>
</dbReference>
<keyword evidence="3 7" id="KW-0812">Transmembrane</keyword>
<keyword evidence="5 7" id="KW-0472">Membrane</keyword>
<feature type="transmembrane region" description="Helical" evidence="7">
    <location>
        <begin position="32"/>
        <end position="54"/>
    </location>
</feature>
<evidence type="ECO:0000313" key="9">
    <source>
        <dbReference type="EMBL" id="MFC5063958.1"/>
    </source>
</evidence>
<evidence type="ECO:0000256" key="3">
    <source>
        <dbReference type="ARBA" id="ARBA00022692"/>
    </source>
</evidence>
<dbReference type="InterPro" id="IPR058533">
    <property type="entry name" value="Cation_efflux_TM"/>
</dbReference>
<dbReference type="RefSeq" id="WP_378037300.1">
    <property type="nucleotide sequence ID" value="NZ_JBHSIV010000018.1"/>
</dbReference>
<feature type="region of interest" description="Disordered" evidence="6">
    <location>
        <begin position="1"/>
        <end position="27"/>
    </location>
</feature>
<feature type="domain" description="Cation efflux protein transmembrane" evidence="8">
    <location>
        <begin position="34"/>
        <end position="247"/>
    </location>
</feature>
<dbReference type="Proteomes" id="UP001595947">
    <property type="component" value="Unassembled WGS sequence"/>
</dbReference>
<gene>
    <name evidence="9" type="ORF">ACFPBZ_17190</name>
</gene>
<keyword evidence="2" id="KW-0813">Transport</keyword>
<dbReference type="NCBIfam" id="TIGR01297">
    <property type="entry name" value="CDF"/>
    <property type="match status" value="1"/>
</dbReference>
<dbReference type="PANTHER" id="PTHR13414">
    <property type="entry name" value="HUEL-CATION TRANSPORTER"/>
    <property type="match status" value="1"/>
</dbReference>
<feature type="transmembrane region" description="Helical" evidence="7">
    <location>
        <begin position="191"/>
        <end position="211"/>
    </location>
</feature>
<organism evidence="9 10">
    <name type="scientific">Actinomycetospora atypica</name>
    <dbReference type="NCBI Taxonomy" id="1290095"/>
    <lineage>
        <taxon>Bacteria</taxon>
        <taxon>Bacillati</taxon>
        <taxon>Actinomycetota</taxon>
        <taxon>Actinomycetes</taxon>
        <taxon>Pseudonocardiales</taxon>
        <taxon>Pseudonocardiaceae</taxon>
        <taxon>Actinomycetospora</taxon>
    </lineage>
</organism>
<dbReference type="InterPro" id="IPR027469">
    <property type="entry name" value="Cation_efflux_TMD_sf"/>
</dbReference>
<dbReference type="Gene3D" id="1.20.1510.10">
    <property type="entry name" value="Cation efflux protein transmembrane domain"/>
    <property type="match status" value="1"/>
</dbReference>
<proteinExistence type="predicted"/>
<keyword evidence="10" id="KW-1185">Reference proteome</keyword>